<keyword evidence="2" id="KW-1185">Reference proteome</keyword>
<name>A0ABN9XYX8_9DINO</name>
<sequence length="156" mass="17709">AERNTFPIKWFRGLQPQEQTVGFLASRPRNSQVYGTGCLLTGRYSFTETRLIGTDGSGGKFSADPRLRRVGWGLALMGRDNWGEQWKHKSNTDLWCLFWQAYNDRTHHVAFKKTKAHATLSDISDGTVRPDFYIANVAADAVARRAAEFFGFTEEE</sequence>
<proteinExistence type="predicted"/>
<protein>
    <submittedName>
        <fullName evidence="1">Uncharacterized protein</fullName>
    </submittedName>
</protein>
<dbReference type="EMBL" id="CAUYUJ010021326">
    <property type="protein sequence ID" value="CAK0903982.1"/>
    <property type="molecule type" value="Genomic_DNA"/>
</dbReference>
<feature type="non-terminal residue" evidence="1">
    <location>
        <position position="1"/>
    </location>
</feature>
<organism evidence="1 2">
    <name type="scientific">Prorocentrum cordatum</name>
    <dbReference type="NCBI Taxonomy" id="2364126"/>
    <lineage>
        <taxon>Eukaryota</taxon>
        <taxon>Sar</taxon>
        <taxon>Alveolata</taxon>
        <taxon>Dinophyceae</taxon>
        <taxon>Prorocentrales</taxon>
        <taxon>Prorocentraceae</taxon>
        <taxon>Prorocentrum</taxon>
    </lineage>
</organism>
<dbReference type="Proteomes" id="UP001189429">
    <property type="component" value="Unassembled WGS sequence"/>
</dbReference>
<gene>
    <name evidence="1" type="ORF">PCOR1329_LOCUS80140</name>
</gene>
<evidence type="ECO:0000313" key="1">
    <source>
        <dbReference type="EMBL" id="CAK0903982.1"/>
    </source>
</evidence>
<feature type="non-terminal residue" evidence="1">
    <location>
        <position position="156"/>
    </location>
</feature>
<comment type="caution">
    <text evidence="1">The sequence shown here is derived from an EMBL/GenBank/DDBJ whole genome shotgun (WGS) entry which is preliminary data.</text>
</comment>
<evidence type="ECO:0000313" key="2">
    <source>
        <dbReference type="Proteomes" id="UP001189429"/>
    </source>
</evidence>
<reference evidence="1" key="1">
    <citation type="submission" date="2023-10" db="EMBL/GenBank/DDBJ databases">
        <authorList>
            <person name="Chen Y."/>
            <person name="Shah S."/>
            <person name="Dougan E. K."/>
            <person name="Thang M."/>
            <person name="Chan C."/>
        </authorList>
    </citation>
    <scope>NUCLEOTIDE SEQUENCE [LARGE SCALE GENOMIC DNA]</scope>
</reference>
<accession>A0ABN9XYX8</accession>